<evidence type="ECO:0000313" key="3">
    <source>
        <dbReference type="Proteomes" id="UP001586593"/>
    </source>
</evidence>
<gene>
    <name evidence="2" type="ORF">VTK73DRAFT_4673</name>
</gene>
<protein>
    <submittedName>
        <fullName evidence="2">Uncharacterized protein</fullName>
    </submittedName>
</protein>
<sequence length="158" mass="18058">MAQTGIVEAGIPAMASMLWARDAPIGPPQRQSREETPKDVHGRMTHGDVIPVFFAPCRFRTQECCYRASQDDFYRDSIAWWHPWLPCVLFLFCVYPLLVPFPPAPRSPKERGDDEQGTSRLDPFQCVTDRNVGSERSQFDKEQSLLWMGQPGMRVLCP</sequence>
<organism evidence="2 3">
    <name type="scientific">Phialemonium thermophilum</name>
    <dbReference type="NCBI Taxonomy" id="223376"/>
    <lineage>
        <taxon>Eukaryota</taxon>
        <taxon>Fungi</taxon>
        <taxon>Dikarya</taxon>
        <taxon>Ascomycota</taxon>
        <taxon>Pezizomycotina</taxon>
        <taxon>Sordariomycetes</taxon>
        <taxon>Sordariomycetidae</taxon>
        <taxon>Cephalothecales</taxon>
        <taxon>Cephalothecaceae</taxon>
        <taxon>Phialemonium</taxon>
    </lineage>
</organism>
<accession>A0ABR3V7X6</accession>
<evidence type="ECO:0000313" key="2">
    <source>
        <dbReference type="EMBL" id="KAL1837511.1"/>
    </source>
</evidence>
<keyword evidence="1" id="KW-0812">Transmembrane</keyword>
<keyword evidence="1" id="KW-1133">Transmembrane helix</keyword>
<comment type="caution">
    <text evidence="2">The sequence shown here is derived from an EMBL/GenBank/DDBJ whole genome shotgun (WGS) entry which is preliminary data.</text>
</comment>
<dbReference type="EMBL" id="JAZHXJ010002630">
    <property type="protein sequence ID" value="KAL1837511.1"/>
    <property type="molecule type" value="Genomic_DNA"/>
</dbReference>
<reference evidence="2 3" key="1">
    <citation type="journal article" date="2024" name="Commun. Biol.">
        <title>Comparative genomic analysis of thermophilic fungi reveals convergent evolutionary adaptations and gene losses.</title>
        <authorList>
            <person name="Steindorff A.S."/>
            <person name="Aguilar-Pontes M.V."/>
            <person name="Robinson A.J."/>
            <person name="Andreopoulos B."/>
            <person name="LaButti K."/>
            <person name="Kuo A."/>
            <person name="Mondo S."/>
            <person name="Riley R."/>
            <person name="Otillar R."/>
            <person name="Haridas S."/>
            <person name="Lipzen A."/>
            <person name="Grimwood J."/>
            <person name="Schmutz J."/>
            <person name="Clum A."/>
            <person name="Reid I.D."/>
            <person name="Moisan M.C."/>
            <person name="Butler G."/>
            <person name="Nguyen T.T.M."/>
            <person name="Dewar K."/>
            <person name="Conant G."/>
            <person name="Drula E."/>
            <person name="Henrissat B."/>
            <person name="Hansel C."/>
            <person name="Singer S."/>
            <person name="Hutchinson M.I."/>
            <person name="de Vries R.P."/>
            <person name="Natvig D.O."/>
            <person name="Powell A.J."/>
            <person name="Tsang A."/>
            <person name="Grigoriev I.V."/>
        </authorList>
    </citation>
    <scope>NUCLEOTIDE SEQUENCE [LARGE SCALE GENOMIC DNA]</scope>
    <source>
        <strain evidence="2 3">ATCC 24622</strain>
    </source>
</reference>
<dbReference type="Proteomes" id="UP001586593">
    <property type="component" value="Unassembled WGS sequence"/>
</dbReference>
<keyword evidence="3" id="KW-1185">Reference proteome</keyword>
<keyword evidence="1" id="KW-0472">Membrane</keyword>
<name>A0ABR3V7X6_9PEZI</name>
<proteinExistence type="predicted"/>
<feature type="transmembrane region" description="Helical" evidence="1">
    <location>
        <begin position="81"/>
        <end position="101"/>
    </location>
</feature>
<evidence type="ECO:0000256" key="1">
    <source>
        <dbReference type="SAM" id="Phobius"/>
    </source>
</evidence>